<reference evidence="1 2" key="1">
    <citation type="submission" date="2011-08" db="EMBL/GenBank/DDBJ databases">
        <title>The Genome Sequence of Plasmodium vivax India VII.</title>
        <authorList>
            <consortium name="The Broad Institute Genome Sequencing Platform"/>
            <consortium name="The Broad Institute Genome Sequencing Center for Infectious Disease"/>
            <person name="Neafsey D."/>
            <person name="Carlton J."/>
            <person name="Barnwell J."/>
            <person name="Collins W."/>
            <person name="Escalante A."/>
            <person name="Mullikin J."/>
            <person name="Saul A."/>
            <person name="Guigo R."/>
            <person name="Camara F."/>
            <person name="Young S.K."/>
            <person name="Zeng Q."/>
            <person name="Gargeya S."/>
            <person name="Fitzgerald M."/>
            <person name="Haas B."/>
            <person name="Abouelleil A."/>
            <person name="Alvarado L."/>
            <person name="Arachchi H.M."/>
            <person name="Berlin A."/>
            <person name="Brown A."/>
            <person name="Chapman S.B."/>
            <person name="Chen Z."/>
            <person name="Dunbar C."/>
            <person name="Freedman E."/>
            <person name="Gearin G."/>
            <person name="Gellesch M."/>
            <person name="Goldberg J."/>
            <person name="Griggs A."/>
            <person name="Gujja S."/>
            <person name="Heiman D."/>
            <person name="Howarth C."/>
            <person name="Larson L."/>
            <person name="Lui A."/>
            <person name="MacDonald P.J.P."/>
            <person name="Montmayeur A."/>
            <person name="Murphy C."/>
            <person name="Neiman D."/>
            <person name="Pearson M."/>
            <person name="Priest M."/>
            <person name="Roberts A."/>
            <person name="Saif S."/>
            <person name="Shea T."/>
            <person name="Shenoy N."/>
            <person name="Sisk P."/>
            <person name="Stolte C."/>
            <person name="Sykes S."/>
            <person name="Wortman J."/>
            <person name="Nusbaum C."/>
            <person name="Birren B."/>
        </authorList>
    </citation>
    <scope>NUCLEOTIDE SEQUENCE [LARGE SCALE GENOMIC DNA]</scope>
    <source>
        <strain evidence="1 2">India VII</strain>
    </source>
</reference>
<dbReference type="OrthoDB" id="10418498at2759"/>
<proteinExistence type="predicted"/>
<name>A0A0J9V0K6_PLAVI</name>
<evidence type="ECO:0000313" key="2">
    <source>
        <dbReference type="Proteomes" id="UP000053562"/>
    </source>
</evidence>
<dbReference type="AlphaFoldDB" id="A0A0J9V0K6"/>
<protein>
    <recommendedName>
        <fullName evidence="3">VIR protein</fullName>
    </recommendedName>
</protein>
<sequence>MNNGNLHTIPIRGDVFLDKYSSLRKLPAEKRNVEIISNIEFFKILNYSLKQDKNAIQNWVNQYENKLAKFLQRKKVKIEGKYHSVYCKNINYLIDIIVQKIRMFKEIEEIKWIDNIEQISKKILKNNSLLNCERNFDNRENRYVYVKKMMYDLCEDIDYMIKNKKSLNHNRSSKYIERIEYRKDTLMQIYNSFIDDKIFHFDKDCTISYIKNKFEELNCKHKDELTEAKPNNENTMLAPTQTYVEESRGDGMSSELVPEIDAENLEAMAVELDLNENNFPQTDSLPKLDTTYAAASLAGVSLFGTILYKYGPFRNRLNSRIGAINGSNVFPLDNNMYDANIMNNFEYLQTGIPNGEYQVGYSSITDY</sequence>
<gene>
    <name evidence="1" type="ORF">PVIIG_05994</name>
</gene>
<organism evidence="1 2">
    <name type="scientific">Plasmodium vivax India VII</name>
    <dbReference type="NCBI Taxonomy" id="1077284"/>
    <lineage>
        <taxon>Eukaryota</taxon>
        <taxon>Sar</taxon>
        <taxon>Alveolata</taxon>
        <taxon>Apicomplexa</taxon>
        <taxon>Aconoidasida</taxon>
        <taxon>Haemosporida</taxon>
        <taxon>Plasmodiidae</taxon>
        <taxon>Plasmodium</taxon>
        <taxon>Plasmodium (Plasmodium)</taxon>
    </lineage>
</organism>
<dbReference type="InterPro" id="IPR008780">
    <property type="entry name" value="Plasmodium_Vir"/>
</dbReference>
<dbReference type="Proteomes" id="UP000053562">
    <property type="component" value="Unassembled WGS sequence"/>
</dbReference>
<evidence type="ECO:0000313" key="1">
    <source>
        <dbReference type="EMBL" id="KMZ79363.1"/>
    </source>
</evidence>
<dbReference type="EMBL" id="KQ234341">
    <property type="protein sequence ID" value="KMZ79363.1"/>
    <property type="molecule type" value="Genomic_DNA"/>
</dbReference>
<accession>A0A0J9V0K6</accession>
<dbReference type="Pfam" id="PF05795">
    <property type="entry name" value="Plasmodium_Vir"/>
    <property type="match status" value="1"/>
</dbReference>
<evidence type="ECO:0008006" key="3">
    <source>
        <dbReference type="Google" id="ProtNLM"/>
    </source>
</evidence>